<reference evidence="2 3" key="1">
    <citation type="journal article" date="2010" name="Stand. Genomic Sci.">
        <title>Complete genome sequence of Haliangium ochraceum type strain (SMP-2).</title>
        <authorList>
            <consortium name="US DOE Joint Genome Institute (JGI-PGF)"/>
            <person name="Ivanova N."/>
            <person name="Daum C."/>
            <person name="Lang E."/>
            <person name="Abt B."/>
            <person name="Kopitz M."/>
            <person name="Saunders E."/>
            <person name="Lapidus A."/>
            <person name="Lucas S."/>
            <person name="Glavina Del Rio T."/>
            <person name="Nolan M."/>
            <person name="Tice H."/>
            <person name="Copeland A."/>
            <person name="Cheng J.F."/>
            <person name="Chen F."/>
            <person name="Bruce D."/>
            <person name="Goodwin L."/>
            <person name="Pitluck S."/>
            <person name="Mavromatis K."/>
            <person name="Pati A."/>
            <person name="Mikhailova N."/>
            <person name="Chen A."/>
            <person name="Palaniappan K."/>
            <person name="Land M."/>
            <person name="Hauser L."/>
            <person name="Chang Y.J."/>
            <person name="Jeffries C.D."/>
            <person name="Detter J.C."/>
            <person name="Brettin T."/>
            <person name="Rohde M."/>
            <person name="Goker M."/>
            <person name="Bristow J."/>
            <person name="Markowitz V."/>
            <person name="Eisen J.A."/>
            <person name="Hugenholtz P."/>
            <person name="Kyrpides N.C."/>
            <person name="Klenk H.P."/>
        </authorList>
    </citation>
    <scope>NUCLEOTIDE SEQUENCE [LARGE SCALE GENOMIC DNA]</scope>
    <source>
        <strain evidence="3">DSM 14365 / CIP 107738 / JCM 11303 / AJ 13395 / SMP-2</strain>
    </source>
</reference>
<dbReference type="AlphaFoldDB" id="D0LXI1"/>
<dbReference type="Gene3D" id="2.60.120.10">
    <property type="entry name" value="Jelly Rolls"/>
    <property type="match status" value="1"/>
</dbReference>
<evidence type="ECO:0000259" key="1">
    <source>
        <dbReference type="Pfam" id="PF07883"/>
    </source>
</evidence>
<dbReference type="Proteomes" id="UP000001880">
    <property type="component" value="Chromosome"/>
</dbReference>
<organism evidence="2 3">
    <name type="scientific">Haliangium ochraceum (strain DSM 14365 / JCM 11303 / SMP-2)</name>
    <dbReference type="NCBI Taxonomy" id="502025"/>
    <lineage>
        <taxon>Bacteria</taxon>
        <taxon>Pseudomonadati</taxon>
        <taxon>Myxococcota</taxon>
        <taxon>Polyangia</taxon>
        <taxon>Haliangiales</taxon>
        <taxon>Kofleriaceae</taxon>
        <taxon>Haliangium</taxon>
    </lineage>
</organism>
<keyword evidence="3" id="KW-1185">Reference proteome</keyword>
<gene>
    <name evidence="2" type="ordered locus">Hoch_5251</name>
</gene>
<dbReference type="SUPFAM" id="SSF51182">
    <property type="entry name" value="RmlC-like cupins"/>
    <property type="match status" value="1"/>
</dbReference>
<dbReference type="InterPro" id="IPR013096">
    <property type="entry name" value="Cupin_2"/>
</dbReference>
<sequence>MTPPKRPGNLLAALPADLGSEVFEDLIRSDGVRIERIVSRGHATPEGEWYDQDQHEWVMVMSGEGVIGFADGATVTLGPGDYLHLPAHCKHRVVATAGDRETVWLAVFYG</sequence>
<dbReference type="KEGG" id="hoh:Hoch_5251"/>
<name>D0LXI1_HALO1</name>
<dbReference type="RefSeq" id="WP_012830328.1">
    <property type="nucleotide sequence ID" value="NC_013440.1"/>
</dbReference>
<feature type="domain" description="Cupin type-2" evidence="1">
    <location>
        <begin position="50"/>
        <end position="108"/>
    </location>
</feature>
<proteinExistence type="predicted"/>
<dbReference type="InterPro" id="IPR011051">
    <property type="entry name" value="RmlC_Cupin_sf"/>
</dbReference>
<evidence type="ECO:0000313" key="3">
    <source>
        <dbReference type="Proteomes" id="UP000001880"/>
    </source>
</evidence>
<dbReference type="InterPro" id="IPR014710">
    <property type="entry name" value="RmlC-like_jellyroll"/>
</dbReference>
<dbReference type="HOGENOM" id="CLU_147397_0_1_7"/>
<evidence type="ECO:0000313" key="2">
    <source>
        <dbReference type="EMBL" id="ACY17736.1"/>
    </source>
</evidence>
<dbReference type="eggNOG" id="COG0662">
    <property type="taxonomic scope" value="Bacteria"/>
</dbReference>
<protein>
    <submittedName>
        <fullName evidence="2">Cupin 2 conserved barrel domain protein</fullName>
    </submittedName>
</protein>
<dbReference type="CDD" id="cd06981">
    <property type="entry name" value="cupin_reut_a1446"/>
    <property type="match status" value="1"/>
</dbReference>
<accession>D0LXI1</accession>
<dbReference type="Pfam" id="PF07883">
    <property type="entry name" value="Cupin_2"/>
    <property type="match status" value="1"/>
</dbReference>
<dbReference type="STRING" id="502025.Hoch_5251"/>
<dbReference type="OrthoDB" id="9798585at2"/>
<dbReference type="EMBL" id="CP001804">
    <property type="protein sequence ID" value="ACY17736.1"/>
    <property type="molecule type" value="Genomic_DNA"/>
</dbReference>